<dbReference type="PANTHER" id="PTHR10252">
    <property type="entry name" value="HISTONE-LIKE TRANSCRIPTION FACTOR CCAAT-RELATED"/>
    <property type="match status" value="1"/>
</dbReference>
<dbReference type="EMBL" id="GDRN01043043">
    <property type="protein sequence ID" value="JAI67004.1"/>
    <property type="molecule type" value="Transcribed_RNA"/>
</dbReference>
<comment type="subcellular location">
    <subcellularLocation>
        <location evidence="1">Nucleus</location>
    </subcellularLocation>
</comment>
<evidence type="ECO:0000259" key="4">
    <source>
        <dbReference type="Pfam" id="PF00808"/>
    </source>
</evidence>
<dbReference type="GO" id="GO:0006261">
    <property type="term" value="P:DNA-templated DNA replication"/>
    <property type="evidence" value="ECO:0007669"/>
    <property type="project" value="TreeGrafter"/>
</dbReference>
<keyword evidence="2" id="KW-0539">Nucleus</keyword>
<proteinExistence type="predicted"/>
<dbReference type="GO" id="GO:0006338">
    <property type="term" value="P:chromatin remodeling"/>
    <property type="evidence" value="ECO:0007669"/>
    <property type="project" value="TreeGrafter"/>
</dbReference>
<dbReference type="Gene3D" id="1.10.20.10">
    <property type="entry name" value="Histone, subunit A"/>
    <property type="match status" value="1"/>
</dbReference>
<evidence type="ECO:0000256" key="2">
    <source>
        <dbReference type="ARBA" id="ARBA00023242"/>
    </source>
</evidence>
<dbReference type="AlphaFoldDB" id="A0A0P4WRF7"/>
<evidence type="ECO:0000256" key="1">
    <source>
        <dbReference type="ARBA" id="ARBA00004123"/>
    </source>
</evidence>
<dbReference type="PANTHER" id="PTHR10252:SF54">
    <property type="entry name" value="CHROMATIN ACCESSIBILITY COMPLEX PROTEIN 1"/>
    <property type="match status" value="1"/>
</dbReference>
<evidence type="ECO:0000256" key="3">
    <source>
        <dbReference type="SAM" id="MobiDB-lite"/>
    </source>
</evidence>
<sequence length="125" mass="13971">MASQSKSHSNQGPQRPEGLSSQSSDPMLPTQRVRMIVSSCPGVEKISEESLHLITKATELFVQSFTQEVHSQAADASKLCYEDVAGAVHSLDHLKFLRDIIPQKITWAEAQKLMENHENNFEGFF</sequence>
<protein>
    <recommendedName>
        <fullName evidence="4">Transcription factor CBF/NF-Y/archaeal histone domain-containing protein</fullName>
    </recommendedName>
</protein>
<dbReference type="GO" id="GO:0008623">
    <property type="term" value="C:CHRAC"/>
    <property type="evidence" value="ECO:0007669"/>
    <property type="project" value="TreeGrafter"/>
</dbReference>
<reference evidence="5" key="1">
    <citation type="submission" date="2015-09" db="EMBL/GenBank/DDBJ databases">
        <title>Scylla olivacea transcriptome.</title>
        <authorList>
            <person name="Ikhwanuddin M."/>
        </authorList>
    </citation>
    <scope>NUCLEOTIDE SEQUENCE</scope>
</reference>
<dbReference type="SUPFAM" id="SSF47113">
    <property type="entry name" value="Histone-fold"/>
    <property type="match status" value="1"/>
</dbReference>
<dbReference type="Pfam" id="PF00808">
    <property type="entry name" value="CBFD_NFYB_HMF"/>
    <property type="match status" value="1"/>
</dbReference>
<feature type="domain" description="Transcription factor CBF/NF-Y/archaeal histone" evidence="4">
    <location>
        <begin position="28"/>
        <end position="76"/>
    </location>
</feature>
<organism evidence="5">
    <name type="scientific">Scylla olivacea</name>
    <name type="common">Orange mud crab</name>
    <name type="synonym">Cancer olivacea</name>
    <dbReference type="NCBI Taxonomy" id="85551"/>
    <lineage>
        <taxon>Eukaryota</taxon>
        <taxon>Metazoa</taxon>
        <taxon>Ecdysozoa</taxon>
        <taxon>Arthropoda</taxon>
        <taxon>Crustacea</taxon>
        <taxon>Multicrustacea</taxon>
        <taxon>Malacostraca</taxon>
        <taxon>Eumalacostraca</taxon>
        <taxon>Eucarida</taxon>
        <taxon>Decapoda</taxon>
        <taxon>Pleocyemata</taxon>
        <taxon>Brachyura</taxon>
        <taxon>Eubrachyura</taxon>
        <taxon>Portunoidea</taxon>
        <taxon>Portunidae</taxon>
        <taxon>Portuninae</taxon>
        <taxon>Scylla</taxon>
    </lineage>
</organism>
<dbReference type="GO" id="GO:0046982">
    <property type="term" value="F:protein heterodimerization activity"/>
    <property type="evidence" value="ECO:0007669"/>
    <property type="project" value="InterPro"/>
</dbReference>
<dbReference type="InterPro" id="IPR009072">
    <property type="entry name" value="Histone-fold"/>
</dbReference>
<feature type="region of interest" description="Disordered" evidence="3">
    <location>
        <begin position="1"/>
        <end position="30"/>
    </location>
</feature>
<feature type="compositionally biased region" description="Polar residues" evidence="3">
    <location>
        <begin position="1"/>
        <end position="25"/>
    </location>
</feature>
<name>A0A0P4WRF7_SCYOL</name>
<dbReference type="CDD" id="cd22924">
    <property type="entry name" value="HFD_CHRAC1-like"/>
    <property type="match status" value="1"/>
</dbReference>
<evidence type="ECO:0000313" key="5">
    <source>
        <dbReference type="EMBL" id="JAI67004.1"/>
    </source>
</evidence>
<dbReference type="InterPro" id="IPR050568">
    <property type="entry name" value="Transcr_DNA_Rep_Reg"/>
</dbReference>
<dbReference type="InterPro" id="IPR003958">
    <property type="entry name" value="CBFA_NFYB_domain"/>
</dbReference>
<accession>A0A0P4WRF7</accession>